<dbReference type="OrthoDB" id="6337346at2759"/>
<gene>
    <name evidence="4" type="ORF">PHAECO_LOCUS6293</name>
</gene>
<reference evidence="4" key="1">
    <citation type="submission" date="2022-01" db="EMBL/GenBank/DDBJ databases">
        <authorList>
            <person name="King R."/>
        </authorList>
    </citation>
    <scope>NUCLEOTIDE SEQUENCE</scope>
</reference>
<evidence type="ECO:0000256" key="1">
    <source>
        <dbReference type="ARBA" id="ARBA00023157"/>
    </source>
</evidence>
<reference evidence="4" key="2">
    <citation type="submission" date="2022-10" db="EMBL/GenBank/DDBJ databases">
        <authorList>
            <consortium name="ENA_rothamsted_submissions"/>
            <consortium name="culmorum"/>
            <person name="King R."/>
        </authorList>
    </citation>
    <scope>NUCLEOTIDE SEQUENCE</scope>
</reference>
<keyword evidence="5" id="KW-1185">Reference proteome</keyword>
<dbReference type="Gene3D" id="2.60.120.290">
    <property type="entry name" value="Spermadhesin, CUB domain"/>
    <property type="match status" value="1"/>
</dbReference>
<dbReference type="SUPFAM" id="SSF49854">
    <property type="entry name" value="Spermadhesin, CUB domain"/>
    <property type="match status" value="1"/>
</dbReference>
<feature type="domain" description="CUB" evidence="3">
    <location>
        <begin position="35"/>
        <end position="150"/>
    </location>
</feature>
<dbReference type="PANTHER" id="PTHR33236">
    <property type="entry name" value="INTRAFLAGELLAR TRANSPORT PROTEIN 122 FAMILY PROTEIN-RELATED"/>
    <property type="match status" value="1"/>
</dbReference>
<evidence type="ECO:0000256" key="2">
    <source>
        <dbReference type="PROSITE-ProRule" id="PRU00059"/>
    </source>
</evidence>
<dbReference type="Pfam" id="PF26080">
    <property type="entry name" value="CUB_animal"/>
    <property type="match status" value="1"/>
</dbReference>
<dbReference type="InterPro" id="IPR000859">
    <property type="entry name" value="CUB_dom"/>
</dbReference>
<evidence type="ECO:0000313" key="5">
    <source>
        <dbReference type="Proteomes" id="UP001153737"/>
    </source>
</evidence>
<accession>A0A9N9X062</accession>
<protein>
    <recommendedName>
        <fullName evidence="3">CUB domain-containing protein</fullName>
    </recommendedName>
</protein>
<evidence type="ECO:0000259" key="3">
    <source>
        <dbReference type="PROSITE" id="PS01180"/>
    </source>
</evidence>
<proteinExistence type="predicted"/>
<dbReference type="AlphaFoldDB" id="A0A9N9X062"/>
<dbReference type="Pfam" id="PF00431">
    <property type="entry name" value="CUB"/>
    <property type="match status" value="1"/>
</dbReference>
<organism evidence="4 5">
    <name type="scientific">Phaedon cochleariae</name>
    <name type="common">Mustard beetle</name>
    <dbReference type="NCBI Taxonomy" id="80249"/>
    <lineage>
        <taxon>Eukaryota</taxon>
        <taxon>Metazoa</taxon>
        <taxon>Ecdysozoa</taxon>
        <taxon>Arthropoda</taxon>
        <taxon>Hexapoda</taxon>
        <taxon>Insecta</taxon>
        <taxon>Pterygota</taxon>
        <taxon>Neoptera</taxon>
        <taxon>Endopterygota</taxon>
        <taxon>Coleoptera</taxon>
        <taxon>Polyphaga</taxon>
        <taxon>Cucujiformia</taxon>
        <taxon>Chrysomeloidea</taxon>
        <taxon>Chrysomelidae</taxon>
        <taxon>Chrysomelinae</taxon>
        <taxon>Chrysomelini</taxon>
        <taxon>Phaedon</taxon>
    </lineage>
</organism>
<dbReference type="EMBL" id="OU896708">
    <property type="protein sequence ID" value="CAG9818767.1"/>
    <property type="molecule type" value="Genomic_DNA"/>
</dbReference>
<dbReference type="Proteomes" id="UP001153737">
    <property type="component" value="Chromosome 2"/>
</dbReference>
<comment type="caution">
    <text evidence="2">Lacks conserved residue(s) required for the propagation of feature annotation.</text>
</comment>
<evidence type="ECO:0000313" key="4">
    <source>
        <dbReference type="EMBL" id="CAG9818767.1"/>
    </source>
</evidence>
<name>A0A9N9X062_PHACE</name>
<sequence length="467" mass="50818">MGSCYRRRQCSEFDGIGSTSCASGIGVCCIINRSCGETSSYNNTYFVSPGFPNVYSSRTICTHTIQKINSDVCQVRIDFLTLRLAQPDSNGTCNTDALFISGGASTVPILCGDNTGQHVYVDFNGNANIVITVSVGGAASTAWNIRAAQINCNCPQRAPSGCLQFFNATSGTVTSFNYGSAAAQNGTRQMANLNYGICIATINRYCGIQWSGSGTFKFAVSNNTYNSIADGTIGTIAAENFGSACTSDFIVIPGPILSSNSTKLTSDRFCGNGFATVLSVYKIKCSDCSAEYVGQTGRSFFTRIAEHKNTIDKYSNFDIINTTSSFANHILENKHKHNILQDFEVLHVHPKGKKLNLLELLEINRSAHSNSTVYCIEVIELCHAFNNFSESYRLWTLSTNNEINLVSFLLFDRMITERNVKCPIFLGYTKPFVLTVVTDSNEVNDTGNLGFSLDFSQLRCSGSILLG</sequence>
<dbReference type="InterPro" id="IPR058698">
    <property type="entry name" value="CUB_metazoa"/>
</dbReference>
<dbReference type="SMART" id="SM00042">
    <property type="entry name" value="CUB"/>
    <property type="match status" value="1"/>
</dbReference>
<dbReference type="InterPro" id="IPR035914">
    <property type="entry name" value="Sperma_CUB_dom_sf"/>
</dbReference>
<keyword evidence="1" id="KW-1015">Disulfide bond</keyword>
<dbReference type="PROSITE" id="PS01180">
    <property type="entry name" value="CUB"/>
    <property type="match status" value="1"/>
</dbReference>
<dbReference type="PANTHER" id="PTHR33236:SF5">
    <property type="entry name" value="CUB DOMAIN-CONTAINING PROTEIN"/>
    <property type="match status" value="1"/>
</dbReference>